<dbReference type="SMART" id="SM00729">
    <property type="entry name" value="Elp3"/>
    <property type="match status" value="1"/>
</dbReference>
<sequence length="434" mass="49636">MNKVAFYTLGCKVNQFETQAMVDLFKKKGYEVVDSDEKADVYIINTCTVTNMSDRKSRQFIRRAKRLNKDSIVGVVGCYPQVAPEKVLEIEDVDLIIGTQDKSRIVELCEEAKEKNERINTVEDIMQIKEYEELSIEDVKGKTRAFIKIQEGCNQYCSYCIIPYARGPIRSRKLENVIKEVKKLADKGFKEIVLTGIHVASYGKDIGNVSLIDVIEKIHEIEGIERIRLSSLEPTIVTEEFMKRIVKLPKLCNHFHLSLQSGSNSVLKRMNRKYTTEQYKDIVNLIRKYMPDVGITTDIIVGFPGETDKEFQETYDFVKEIGFSRIHVFKYSPRKGTPAAKFKGQISGEVKSERSKRLIELGRRLTKEFNERFVGRITDVLFEEQVNSKEGTIGGYTTNYINVIAKGDVKLEGKILPVKIEKVQKGSLLGKIQK</sequence>
<proteinExistence type="inferred from homology"/>
<keyword evidence="11" id="KW-0411">Iron-sulfur</keyword>
<evidence type="ECO:0000259" key="18">
    <source>
        <dbReference type="PROSITE" id="PS51918"/>
    </source>
</evidence>
<dbReference type="SUPFAM" id="SSF102114">
    <property type="entry name" value="Radical SAM enzymes"/>
    <property type="match status" value="1"/>
</dbReference>
<reference evidence="19 20" key="1">
    <citation type="journal article" date="2015" name="Geomicrobiol. J.">
        <title>Caldisalinibacter kiritimatiensis gen. nov., sp. nov., a moderately thermohalophilic thiosulfate-reducing bacterium from a hypersaline microbial mat.</title>
        <authorList>
            <person name="Ben Hania W."/>
            <person name="Joseph M."/>
            <person name="Fiebig A."/>
            <person name="Bunk B."/>
            <person name="Klenk H.-P."/>
            <person name="Fardeau M.-L."/>
            <person name="Spring S."/>
        </authorList>
    </citation>
    <scope>NUCLEOTIDE SEQUENCE [LARGE SCALE GENOMIC DNA]</scope>
    <source>
        <strain evidence="19 20">L21-TH-D2</strain>
    </source>
</reference>
<dbReference type="InterPro" id="IPR013848">
    <property type="entry name" value="Methylthiotransferase_N"/>
</dbReference>
<accession>R1AUG1</accession>
<evidence type="ECO:0000256" key="15">
    <source>
        <dbReference type="ARBA" id="ARBA00069898"/>
    </source>
</evidence>
<dbReference type="PROSITE" id="PS50926">
    <property type="entry name" value="TRAM"/>
    <property type="match status" value="1"/>
</dbReference>
<evidence type="ECO:0000313" key="20">
    <source>
        <dbReference type="Proteomes" id="UP000013378"/>
    </source>
</evidence>
<gene>
    <name evidence="19" type="ORF">L21TH_1144</name>
</gene>
<comment type="caution">
    <text evidence="19">The sequence shown here is derived from an EMBL/GenBank/DDBJ whole genome shotgun (WGS) entry which is preliminary data.</text>
</comment>
<comment type="cofactor">
    <cofactor evidence="1">
        <name>[4Fe-4S] cluster</name>
        <dbReference type="ChEBI" id="CHEBI:49883"/>
    </cofactor>
</comment>
<evidence type="ECO:0000256" key="10">
    <source>
        <dbReference type="ARBA" id="ARBA00023004"/>
    </source>
</evidence>
<dbReference type="AlphaFoldDB" id="R1AUG1"/>
<keyword evidence="9" id="KW-0479">Metal-binding</keyword>
<evidence type="ECO:0000256" key="8">
    <source>
        <dbReference type="ARBA" id="ARBA00022694"/>
    </source>
</evidence>
<evidence type="ECO:0000256" key="4">
    <source>
        <dbReference type="ARBA" id="ARBA00022485"/>
    </source>
</evidence>
<dbReference type="Pfam" id="PF01938">
    <property type="entry name" value="TRAM"/>
    <property type="match status" value="1"/>
</dbReference>
<dbReference type="NCBIfam" id="TIGR00089">
    <property type="entry name" value="MiaB/RimO family radical SAM methylthiotransferase"/>
    <property type="match status" value="1"/>
</dbReference>
<dbReference type="InterPro" id="IPR023404">
    <property type="entry name" value="rSAM_horseshoe"/>
</dbReference>
<evidence type="ECO:0000313" key="19">
    <source>
        <dbReference type="EMBL" id="EOD00803.1"/>
    </source>
</evidence>
<dbReference type="NCBIfam" id="TIGR01574">
    <property type="entry name" value="miaB-methiolase"/>
    <property type="match status" value="1"/>
</dbReference>
<dbReference type="eggNOG" id="COG0621">
    <property type="taxonomic scope" value="Bacteria"/>
</dbReference>
<feature type="domain" description="Radical SAM core" evidence="18">
    <location>
        <begin position="139"/>
        <end position="368"/>
    </location>
</feature>
<evidence type="ECO:0000259" key="16">
    <source>
        <dbReference type="PROSITE" id="PS50926"/>
    </source>
</evidence>
<dbReference type="InterPro" id="IPR034557">
    <property type="entry name" value="ThrcA_tRNA_MEthiotransferase"/>
</dbReference>
<keyword evidence="4" id="KW-0004">4Fe-4S</keyword>
<keyword evidence="7" id="KW-0949">S-adenosyl-L-methionine</keyword>
<dbReference type="InterPro" id="IPR020612">
    <property type="entry name" value="Methylthiotransferase_CS"/>
</dbReference>
<dbReference type="Proteomes" id="UP000013378">
    <property type="component" value="Unassembled WGS sequence"/>
</dbReference>
<dbReference type="InterPro" id="IPR058240">
    <property type="entry name" value="rSAM_sf"/>
</dbReference>
<dbReference type="PATRIC" id="fig|1304284.3.peg.1120"/>
<dbReference type="PROSITE" id="PS51449">
    <property type="entry name" value="MTTASE_N"/>
    <property type="match status" value="1"/>
</dbReference>
<dbReference type="Pfam" id="PF00919">
    <property type="entry name" value="UPF0004"/>
    <property type="match status" value="1"/>
</dbReference>
<evidence type="ECO:0000256" key="3">
    <source>
        <dbReference type="ARBA" id="ARBA00013273"/>
    </source>
</evidence>
<dbReference type="RefSeq" id="WP_006311521.1">
    <property type="nucleotide sequence ID" value="NZ_ARZA01000116.1"/>
</dbReference>
<dbReference type="Gene3D" id="3.80.30.20">
    <property type="entry name" value="tm_1862 like domain"/>
    <property type="match status" value="1"/>
</dbReference>
<evidence type="ECO:0000256" key="13">
    <source>
        <dbReference type="ARBA" id="ARBA00051661"/>
    </source>
</evidence>
<keyword evidence="20" id="KW-1185">Reference proteome</keyword>
<dbReference type="STRING" id="1304284.L21TH_1144"/>
<dbReference type="OrthoDB" id="9805215at2"/>
<name>R1AUG1_9FIRM</name>
<evidence type="ECO:0000256" key="5">
    <source>
        <dbReference type="ARBA" id="ARBA00022490"/>
    </source>
</evidence>
<dbReference type="InterPro" id="IPR005839">
    <property type="entry name" value="Methylthiotransferase"/>
</dbReference>
<dbReference type="NCBIfam" id="TIGR01579">
    <property type="entry name" value="MiaB-like-C"/>
    <property type="match status" value="1"/>
</dbReference>
<dbReference type="SFLD" id="SFLDF00295">
    <property type="entry name" value="threonylcarbamoyladenosine_tRN"/>
    <property type="match status" value="1"/>
</dbReference>
<comment type="function">
    <text evidence="2">Catalyzes the methylthiolation of N6-threonylcarbamoyladenosine (t(6)A), leading to the formation of 2-methylthio-N6-threonylcarbamoyladenosine (ms(2)t(6)A) at position 37 in tRNAs that read codons beginning with adenine.</text>
</comment>
<dbReference type="InterPro" id="IPR006467">
    <property type="entry name" value="MiaB-like_bact"/>
</dbReference>
<organism evidence="19 20">
    <name type="scientific">Caldisalinibacter kiritimatiensis</name>
    <dbReference type="NCBI Taxonomy" id="1304284"/>
    <lineage>
        <taxon>Bacteria</taxon>
        <taxon>Bacillati</taxon>
        <taxon>Bacillota</taxon>
        <taxon>Tissierellia</taxon>
        <taxon>Tissierellales</taxon>
        <taxon>Thermohalobacteraceae</taxon>
        <taxon>Caldisalinibacter</taxon>
    </lineage>
</organism>
<keyword evidence="10" id="KW-0408">Iron</keyword>
<evidence type="ECO:0000259" key="17">
    <source>
        <dbReference type="PROSITE" id="PS51449"/>
    </source>
</evidence>
<keyword evidence="6" id="KW-0808">Transferase</keyword>
<dbReference type="PROSITE" id="PS01278">
    <property type="entry name" value="MTTASE_RADICAL"/>
    <property type="match status" value="1"/>
</dbReference>
<comment type="catalytic activity">
    <reaction evidence="13">
        <text>N(6)-L-threonylcarbamoyladenosine(37) in tRNA + (sulfur carrier)-SH + AH2 + 2 S-adenosyl-L-methionine = 2-methylsulfanyl-N(6)-L-threonylcarbamoyladenosine(37) in tRNA + (sulfur carrier)-H + 5'-deoxyadenosine + L-methionine + A + S-adenosyl-L-homocysteine + 2 H(+)</text>
        <dbReference type="Rhea" id="RHEA:37075"/>
        <dbReference type="Rhea" id="RHEA-COMP:10163"/>
        <dbReference type="Rhea" id="RHEA-COMP:11092"/>
        <dbReference type="Rhea" id="RHEA-COMP:14737"/>
        <dbReference type="Rhea" id="RHEA-COMP:14739"/>
        <dbReference type="ChEBI" id="CHEBI:13193"/>
        <dbReference type="ChEBI" id="CHEBI:15378"/>
        <dbReference type="ChEBI" id="CHEBI:17319"/>
        <dbReference type="ChEBI" id="CHEBI:17499"/>
        <dbReference type="ChEBI" id="CHEBI:29917"/>
        <dbReference type="ChEBI" id="CHEBI:57844"/>
        <dbReference type="ChEBI" id="CHEBI:57856"/>
        <dbReference type="ChEBI" id="CHEBI:59789"/>
        <dbReference type="ChEBI" id="CHEBI:64428"/>
        <dbReference type="ChEBI" id="CHEBI:74418"/>
        <dbReference type="ChEBI" id="CHEBI:74420"/>
        <dbReference type="EC" id="2.8.4.5"/>
    </reaction>
</comment>
<dbReference type="GO" id="GO:0035598">
    <property type="term" value="F:tRNA (N(6)-L-threonylcarbamoyladenosine(37)-C(2))-methylthiotransferase activity"/>
    <property type="evidence" value="ECO:0007669"/>
    <property type="project" value="UniProtKB-EC"/>
</dbReference>
<dbReference type="GO" id="GO:0051539">
    <property type="term" value="F:4 iron, 4 sulfur cluster binding"/>
    <property type="evidence" value="ECO:0007669"/>
    <property type="project" value="UniProtKB-KW"/>
</dbReference>
<feature type="domain" description="TRAM" evidence="16">
    <location>
        <begin position="371"/>
        <end position="434"/>
    </location>
</feature>
<evidence type="ECO:0000256" key="7">
    <source>
        <dbReference type="ARBA" id="ARBA00022691"/>
    </source>
</evidence>
<feature type="domain" description="MTTase N-terminal" evidence="17">
    <location>
        <begin position="2"/>
        <end position="114"/>
    </location>
</feature>
<dbReference type="EMBL" id="ARZA01000116">
    <property type="protein sequence ID" value="EOD00803.1"/>
    <property type="molecule type" value="Genomic_DNA"/>
</dbReference>
<dbReference type="InterPro" id="IPR007197">
    <property type="entry name" value="rSAM"/>
</dbReference>
<dbReference type="Gene3D" id="3.40.50.12160">
    <property type="entry name" value="Methylthiotransferase, N-terminal domain"/>
    <property type="match status" value="1"/>
</dbReference>
<dbReference type="InterPro" id="IPR038135">
    <property type="entry name" value="Methylthiotransferase_N_sf"/>
</dbReference>
<evidence type="ECO:0000256" key="12">
    <source>
        <dbReference type="ARBA" id="ARBA00031213"/>
    </source>
</evidence>
<dbReference type="SFLD" id="SFLDG01061">
    <property type="entry name" value="methylthiotransferase"/>
    <property type="match status" value="1"/>
</dbReference>
<protein>
    <recommendedName>
        <fullName evidence="15">Threonylcarbamoyladenosine tRNA methylthiotransferase MtaB</fullName>
        <ecNumber evidence="3">2.8.4.5</ecNumber>
    </recommendedName>
    <alternativeName>
        <fullName evidence="12">tRNA-t(6)A37 methylthiotransferase</fullName>
    </alternativeName>
</protein>
<dbReference type="FunFam" id="3.80.30.20:FF:000001">
    <property type="entry name" value="tRNA-2-methylthio-N(6)-dimethylallyladenosine synthase 2"/>
    <property type="match status" value="1"/>
</dbReference>
<dbReference type="PROSITE" id="PS51918">
    <property type="entry name" value="RADICAL_SAM"/>
    <property type="match status" value="1"/>
</dbReference>
<dbReference type="PANTHER" id="PTHR11918">
    <property type="entry name" value="RADICAL SAM PROTEINS"/>
    <property type="match status" value="1"/>
</dbReference>
<dbReference type="PANTHER" id="PTHR11918:SF45">
    <property type="entry name" value="THREONYLCARBAMOYLADENOSINE TRNA METHYLTHIOTRANSFERASE"/>
    <property type="match status" value="1"/>
</dbReference>
<evidence type="ECO:0000256" key="2">
    <source>
        <dbReference type="ARBA" id="ARBA00002399"/>
    </source>
</evidence>
<dbReference type="SFLD" id="SFLDS00029">
    <property type="entry name" value="Radical_SAM"/>
    <property type="match status" value="1"/>
</dbReference>
<keyword evidence="8" id="KW-0819">tRNA processing</keyword>
<dbReference type="Pfam" id="PF04055">
    <property type="entry name" value="Radical_SAM"/>
    <property type="match status" value="1"/>
</dbReference>
<evidence type="ECO:0000256" key="11">
    <source>
        <dbReference type="ARBA" id="ARBA00023014"/>
    </source>
</evidence>
<dbReference type="FunFam" id="3.40.50.12160:FF:000004">
    <property type="entry name" value="Threonylcarbamoyladenosine tRNA methylthiotransferase MtaB"/>
    <property type="match status" value="1"/>
</dbReference>
<evidence type="ECO:0000256" key="14">
    <source>
        <dbReference type="ARBA" id="ARBA00061574"/>
    </source>
</evidence>
<evidence type="ECO:0000256" key="9">
    <source>
        <dbReference type="ARBA" id="ARBA00022723"/>
    </source>
</evidence>
<dbReference type="InterPro" id="IPR006638">
    <property type="entry name" value="Elp3/MiaA/NifB-like_rSAM"/>
</dbReference>
<dbReference type="SFLD" id="SFLDG01082">
    <property type="entry name" value="B12-binding_domain_containing"/>
    <property type="match status" value="1"/>
</dbReference>
<dbReference type="GO" id="GO:0046872">
    <property type="term" value="F:metal ion binding"/>
    <property type="evidence" value="ECO:0007669"/>
    <property type="project" value="UniProtKB-KW"/>
</dbReference>
<dbReference type="EC" id="2.8.4.5" evidence="3"/>
<dbReference type="InterPro" id="IPR002792">
    <property type="entry name" value="TRAM_dom"/>
</dbReference>
<evidence type="ECO:0000256" key="1">
    <source>
        <dbReference type="ARBA" id="ARBA00001966"/>
    </source>
</evidence>
<keyword evidence="5" id="KW-0963">Cytoplasm</keyword>
<comment type="similarity">
    <text evidence="14">Belongs to the methylthiotransferase family. MtaB subfamily.</text>
</comment>
<evidence type="ECO:0000256" key="6">
    <source>
        <dbReference type="ARBA" id="ARBA00022679"/>
    </source>
</evidence>
<dbReference type="CDD" id="cd01335">
    <property type="entry name" value="Radical_SAM"/>
    <property type="match status" value="1"/>
</dbReference>